<dbReference type="PATRIC" id="fig|869719.3.peg.2767"/>
<name>A0A147I8X4_9SPHN</name>
<dbReference type="RefSeq" id="WP_058754355.1">
    <property type="nucleotide sequence ID" value="NZ_LDTB01000006.1"/>
</dbReference>
<dbReference type="PANTHER" id="PTHR43792">
    <property type="entry name" value="GNAT FAMILY, PUTATIVE (AFU_ORTHOLOGUE AFUA_3G00765)-RELATED-RELATED"/>
    <property type="match status" value="1"/>
</dbReference>
<accession>A0A147I8X4</accession>
<protein>
    <submittedName>
        <fullName evidence="2">GNAT family acetyltransferase</fullName>
    </submittedName>
</protein>
<evidence type="ECO:0000259" key="1">
    <source>
        <dbReference type="PROSITE" id="PS51186"/>
    </source>
</evidence>
<sequence>MFALTPRLTLRPGWLEDAPALSRAIGHETVVGRLARAPWPYALGDAETFLSLPRGATEPRFVIIAREQEHRLIGGIGLHRADNGDHELGYWLTPDTWGRGYATEAGRAVIDIARHALPLTRVTAYHHADNPASGHVLRKLGFVETGRSRRYALARDAMVESVEFALDLDADDAHEGAAMPIAA</sequence>
<dbReference type="PROSITE" id="PS51186">
    <property type="entry name" value="GNAT"/>
    <property type="match status" value="1"/>
</dbReference>
<dbReference type="AlphaFoldDB" id="A0A147I8X4"/>
<keyword evidence="3" id="KW-1185">Reference proteome</keyword>
<dbReference type="InterPro" id="IPR051531">
    <property type="entry name" value="N-acetyltransferase"/>
</dbReference>
<evidence type="ECO:0000313" key="3">
    <source>
        <dbReference type="Proteomes" id="UP000074310"/>
    </source>
</evidence>
<dbReference type="Gene3D" id="3.40.630.30">
    <property type="match status" value="1"/>
</dbReference>
<dbReference type="Pfam" id="PF13302">
    <property type="entry name" value="Acetyltransf_3"/>
    <property type="match status" value="1"/>
</dbReference>
<dbReference type="EMBL" id="LDTB01000006">
    <property type="protein sequence ID" value="KTT75738.1"/>
    <property type="molecule type" value="Genomic_DNA"/>
</dbReference>
<organism evidence="2 3">
    <name type="scientific">Sphingomonas endophytica</name>
    <dbReference type="NCBI Taxonomy" id="869719"/>
    <lineage>
        <taxon>Bacteria</taxon>
        <taxon>Pseudomonadati</taxon>
        <taxon>Pseudomonadota</taxon>
        <taxon>Alphaproteobacteria</taxon>
        <taxon>Sphingomonadales</taxon>
        <taxon>Sphingomonadaceae</taxon>
        <taxon>Sphingomonas</taxon>
    </lineage>
</organism>
<evidence type="ECO:0000313" key="2">
    <source>
        <dbReference type="EMBL" id="KTT75738.1"/>
    </source>
</evidence>
<comment type="caution">
    <text evidence="2">The sequence shown here is derived from an EMBL/GenBank/DDBJ whole genome shotgun (WGS) entry which is preliminary data.</text>
</comment>
<dbReference type="SUPFAM" id="SSF55729">
    <property type="entry name" value="Acyl-CoA N-acyltransferases (Nat)"/>
    <property type="match status" value="1"/>
</dbReference>
<dbReference type="GO" id="GO:0016747">
    <property type="term" value="F:acyltransferase activity, transferring groups other than amino-acyl groups"/>
    <property type="evidence" value="ECO:0007669"/>
    <property type="project" value="InterPro"/>
</dbReference>
<dbReference type="InterPro" id="IPR000182">
    <property type="entry name" value="GNAT_dom"/>
</dbReference>
<reference evidence="2 3" key="1">
    <citation type="journal article" date="2016" name="Front. Microbiol.">
        <title>Genomic Resource of Rice Seed Associated Bacteria.</title>
        <authorList>
            <person name="Midha S."/>
            <person name="Bansal K."/>
            <person name="Sharma S."/>
            <person name="Kumar N."/>
            <person name="Patil P.P."/>
            <person name="Chaudhry V."/>
            <person name="Patil P.B."/>
        </authorList>
    </citation>
    <scope>NUCLEOTIDE SEQUENCE [LARGE SCALE GENOMIC DNA]</scope>
    <source>
        <strain evidence="2 3">NS334</strain>
    </source>
</reference>
<proteinExistence type="predicted"/>
<gene>
    <name evidence="2" type="ORF">NS334_02260</name>
</gene>
<feature type="domain" description="N-acetyltransferase" evidence="1">
    <location>
        <begin position="8"/>
        <end position="169"/>
    </location>
</feature>
<dbReference type="InterPro" id="IPR016181">
    <property type="entry name" value="Acyl_CoA_acyltransferase"/>
</dbReference>
<keyword evidence="2" id="KW-0808">Transferase</keyword>
<dbReference type="Proteomes" id="UP000074310">
    <property type="component" value="Unassembled WGS sequence"/>
</dbReference>